<organism evidence="1 2">
    <name type="scientific">Pandoraea sputorum</name>
    <dbReference type="NCBI Taxonomy" id="93222"/>
    <lineage>
        <taxon>Bacteria</taxon>
        <taxon>Pseudomonadati</taxon>
        <taxon>Pseudomonadota</taxon>
        <taxon>Betaproteobacteria</taxon>
        <taxon>Burkholderiales</taxon>
        <taxon>Burkholderiaceae</taxon>
        <taxon>Pandoraea</taxon>
    </lineage>
</organism>
<dbReference type="Proteomes" id="UP000335538">
    <property type="component" value="Unassembled WGS sequence"/>
</dbReference>
<gene>
    <name evidence="1" type="ORF">PSP31121_05635</name>
</gene>
<accession>A0A5E5BL43</accession>
<reference evidence="1 2" key="1">
    <citation type="submission" date="2019-08" db="EMBL/GenBank/DDBJ databases">
        <authorList>
            <person name="Peeters C."/>
        </authorList>
    </citation>
    <scope>NUCLEOTIDE SEQUENCE [LARGE SCALE GENOMIC DNA]</scope>
    <source>
        <strain evidence="1 2">LMG 31121</strain>
    </source>
</reference>
<name>A0A5E5BL43_9BURK</name>
<dbReference type="EMBL" id="CABPSR010000060">
    <property type="protein sequence ID" value="VVE85996.1"/>
    <property type="molecule type" value="Genomic_DNA"/>
</dbReference>
<dbReference type="RefSeq" id="WP_191631811.1">
    <property type="nucleotide sequence ID" value="NZ_CABPSR010000060.1"/>
</dbReference>
<dbReference type="AlphaFoldDB" id="A0A5E5BL43"/>
<sequence>MEFLGIYEAVVHFIEFVKNNPLGQGRDFGLAMIDVAQPVVELGSQCFWV</sequence>
<protein>
    <submittedName>
        <fullName evidence="1">Uncharacterized protein</fullName>
    </submittedName>
</protein>
<evidence type="ECO:0000313" key="2">
    <source>
        <dbReference type="Proteomes" id="UP000335538"/>
    </source>
</evidence>
<proteinExistence type="predicted"/>
<evidence type="ECO:0000313" key="1">
    <source>
        <dbReference type="EMBL" id="VVE85996.1"/>
    </source>
</evidence>